<dbReference type="NCBIfam" id="TIGR00370">
    <property type="entry name" value="5-oxoprolinase subunit PxpB"/>
    <property type="match status" value="1"/>
</dbReference>
<name>A0A3D9RPF7_9FLAO</name>
<dbReference type="SUPFAM" id="SSF50891">
    <property type="entry name" value="Cyclophilin-like"/>
    <property type="match status" value="1"/>
</dbReference>
<dbReference type="InterPro" id="IPR010016">
    <property type="entry name" value="PxpB"/>
</dbReference>
<sequence>MNLKLSSYNLEFKQFGKDAILIEWPKEISEEILLDIRNFVFEIEKQKLQYIIDINFVYYSLLITYDSDEVGYLDFKNVLNLLYFKRNSISNVTKFVWHIPVCYDEIFGFDLHFLAFEKKCTVKDIVTLHCSTNYVVYGIGFLPGFLYLGGLSEKLHYPRRIQPRLKVPMGSIGIGGTQTGIYPKNSPGGWQIIGKTPITIFNSNNKIPIEIEPGDEIRFLNISLNEFEVIEKKCKAGNYELYKEILND</sequence>
<reference evidence="5 6" key="1">
    <citation type="submission" date="2018-08" db="EMBL/GenBank/DDBJ databases">
        <title>Genomic Encyclopedia of Type Strains, Phase III (KMG-III): the genomes of soil and plant-associated and newly described type strains.</title>
        <authorList>
            <person name="Whitman W."/>
        </authorList>
    </citation>
    <scope>NUCLEOTIDE SEQUENCE [LARGE SCALE GENOMIC DNA]</scope>
    <source>
        <strain evidence="5 6">325-5</strain>
    </source>
</reference>
<dbReference type="PANTHER" id="PTHR34698:SF2">
    <property type="entry name" value="5-OXOPROLINASE SUBUNIT B"/>
    <property type="match status" value="1"/>
</dbReference>
<evidence type="ECO:0000256" key="3">
    <source>
        <dbReference type="ARBA" id="ARBA00022840"/>
    </source>
</evidence>
<comment type="caution">
    <text evidence="5">The sequence shown here is derived from an EMBL/GenBank/DDBJ whole genome shotgun (WGS) entry which is preliminary data.</text>
</comment>
<dbReference type="SMART" id="SM00796">
    <property type="entry name" value="AHS1"/>
    <property type="match status" value="1"/>
</dbReference>
<dbReference type="Pfam" id="PF02682">
    <property type="entry name" value="CT_C_D"/>
    <property type="match status" value="1"/>
</dbReference>
<feature type="domain" description="Carboxyltransferase" evidence="4">
    <location>
        <begin position="10"/>
        <end position="211"/>
    </location>
</feature>
<dbReference type="Proteomes" id="UP000256429">
    <property type="component" value="Unassembled WGS sequence"/>
</dbReference>
<dbReference type="PANTHER" id="PTHR34698">
    <property type="entry name" value="5-OXOPROLINASE SUBUNIT B"/>
    <property type="match status" value="1"/>
</dbReference>
<dbReference type="GO" id="GO:0016787">
    <property type="term" value="F:hydrolase activity"/>
    <property type="evidence" value="ECO:0007669"/>
    <property type="project" value="UniProtKB-KW"/>
</dbReference>
<dbReference type="OrthoDB" id="9778567at2"/>
<dbReference type="SUPFAM" id="SSF160467">
    <property type="entry name" value="PH0987 N-terminal domain-like"/>
    <property type="match status" value="1"/>
</dbReference>
<keyword evidence="6" id="KW-1185">Reference proteome</keyword>
<organism evidence="5 6">
    <name type="scientific">Lutibacter oceani</name>
    <dbReference type="NCBI Taxonomy" id="1853311"/>
    <lineage>
        <taxon>Bacteria</taxon>
        <taxon>Pseudomonadati</taxon>
        <taxon>Bacteroidota</taxon>
        <taxon>Flavobacteriia</taxon>
        <taxon>Flavobacteriales</taxon>
        <taxon>Flavobacteriaceae</taxon>
        <taxon>Lutibacter</taxon>
    </lineage>
</organism>
<evidence type="ECO:0000256" key="1">
    <source>
        <dbReference type="ARBA" id="ARBA00022741"/>
    </source>
</evidence>
<accession>A0A3D9RPF7</accession>
<dbReference type="InterPro" id="IPR029000">
    <property type="entry name" value="Cyclophilin-like_dom_sf"/>
</dbReference>
<evidence type="ECO:0000313" key="5">
    <source>
        <dbReference type="EMBL" id="REE81687.1"/>
    </source>
</evidence>
<dbReference type="Gene3D" id="2.40.100.10">
    <property type="entry name" value="Cyclophilin-like"/>
    <property type="match status" value="1"/>
</dbReference>
<evidence type="ECO:0000313" key="6">
    <source>
        <dbReference type="Proteomes" id="UP000256429"/>
    </source>
</evidence>
<dbReference type="RefSeq" id="WP_115879189.1">
    <property type="nucleotide sequence ID" value="NZ_QTTQ01000010.1"/>
</dbReference>
<keyword evidence="2" id="KW-0378">Hydrolase</keyword>
<evidence type="ECO:0000256" key="2">
    <source>
        <dbReference type="ARBA" id="ARBA00022801"/>
    </source>
</evidence>
<protein>
    <submittedName>
        <fullName evidence="5">Inhibitor of KinA</fullName>
    </submittedName>
</protein>
<evidence type="ECO:0000259" key="4">
    <source>
        <dbReference type="SMART" id="SM00796"/>
    </source>
</evidence>
<keyword evidence="1" id="KW-0547">Nucleotide-binding</keyword>
<dbReference type="EMBL" id="QTTQ01000010">
    <property type="protein sequence ID" value="REE81687.1"/>
    <property type="molecule type" value="Genomic_DNA"/>
</dbReference>
<gene>
    <name evidence="5" type="ORF">BX611_1222</name>
</gene>
<dbReference type="GO" id="GO:0005524">
    <property type="term" value="F:ATP binding"/>
    <property type="evidence" value="ECO:0007669"/>
    <property type="project" value="UniProtKB-KW"/>
</dbReference>
<dbReference type="AlphaFoldDB" id="A0A3D9RPF7"/>
<keyword evidence="3" id="KW-0067">ATP-binding</keyword>
<dbReference type="Gene3D" id="3.30.1360.40">
    <property type="match status" value="1"/>
</dbReference>
<dbReference type="InterPro" id="IPR003833">
    <property type="entry name" value="CT_C_D"/>
</dbReference>
<proteinExistence type="predicted"/>